<dbReference type="EMBL" id="FOVL01000001">
    <property type="protein sequence ID" value="SFN25157.1"/>
    <property type="molecule type" value="Genomic_DNA"/>
</dbReference>
<name>A0A1I4XH03_9FLAO</name>
<dbReference type="InterPro" id="IPR006089">
    <property type="entry name" value="Acyl-CoA_DH_CS"/>
</dbReference>
<dbReference type="GO" id="GO:0050660">
    <property type="term" value="F:flavin adenine dinucleotide binding"/>
    <property type="evidence" value="ECO:0007669"/>
    <property type="project" value="TreeGrafter"/>
</dbReference>
<dbReference type="SUPFAM" id="SSF47203">
    <property type="entry name" value="Acyl-CoA dehydrogenase C-terminal domain-like"/>
    <property type="match status" value="1"/>
</dbReference>
<dbReference type="PANTHER" id="PTHR48083:SF20">
    <property type="entry name" value="LONG-CHAIN SPECIFIC ACYL-COA DEHYDROGENASE, MITOCHONDRIAL"/>
    <property type="match status" value="1"/>
</dbReference>
<keyword evidence="5" id="KW-1185">Reference proteome</keyword>
<dbReference type="InterPro" id="IPR009075">
    <property type="entry name" value="AcylCo_DH/oxidase_C"/>
</dbReference>
<keyword evidence="2" id="KW-0560">Oxidoreductase</keyword>
<dbReference type="RefSeq" id="WP_245760353.1">
    <property type="nucleotide sequence ID" value="NZ_FOVL01000001.1"/>
</dbReference>
<dbReference type="Proteomes" id="UP000199153">
    <property type="component" value="Unassembled WGS sequence"/>
</dbReference>
<evidence type="ECO:0000313" key="4">
    <source>
        <dbReference type="EMBL" id="SFN25157.1"/>
    </source>
</evidence>
<protein>
    <submittedName>
        <fullName evidence="4">Acyl-CoA dehydrogenase, C-terminal domain</fullName>
    </submittedName>
</protein>
<dbReference type="PROSITE" id="PS00073">
    <property type="entry name" value="ACYL_COA_DH_2"/>
    <property type="match status" value="1"/>
</dbReference>
<dbReference type="Gene3D" id="1.20.140.10">
    <property type="entry name" value="Butyryl-CoA Dehydrogenase, subunit A, domain 3"/>
    <property type="match status" value="1"/>
</dbReference>
<dbReference type="STRING" id="287099.SAMN05660413_00042"/>
<keyword evidence="1" id="KW-0285">Flavoprotein</keyword>
<feature type="domain" description="Acyl-CoA dehydrogenase/oxidase C-terminal" evidence="3">
    <location>
        <begin position="22"/>
        <end position="89"/>
    </location>
</feature>
<evidence type="ECO:0000259" key="3">
    <source>
        <dbReference type="Pfam" id="PF00441"/>
    </source>
</evidence>
<evidence type="ECO:0000256" key="2">
    <source>
        <dbReference type="ARBA" id="ARBA00023002"/>
    </source>
</evidence>
<dbReference type="GO" id="GO:0033539">
    <property type="term" value="P:fatty acid beta-oxidation using acyl-CoA dehydrogenase"/>
    <property type="evidence" value="ECO:0007669"/>
    <property type="project" value="TreeGrafter"/>
</dbReference>
<proteinExistence type="predicted"/>
<dbReference type="Pfam" id="PF00441">
    <property type="entry name" value="Acyl-CoA_dh_1"/>
    <property type="match status" value="1"/>
</dbReference>
<gene>
    <name evidence="4" type="ORF">SAMN05660413_00042</name>
</gene>
<reference evidence="4 5" key="1">
    <citation type="submission" date="2016-10" db="EMBL/GenBank/DDBJ databases">
        <authorList>
            <person name="de Groot N.N."/>
        </authorList>
    </citation>
    <scope>NUCLEOTIDE SEQUENCE [LARGE SCALE GENOMIC DNA]</scope>
    <source>
        <strain evidence="4 5">DSM 17794</strain>
    </source>
</reference>
<sequence>MRYTITGSPGFFRSLYIIIKHQLTAESASMAKYSATEMHNKVVNECLQLFGGYGYMWDYPIARMYADNRFARIYAGTNEIMKLLIARGLFKELFKQLKAERKE</sequence>
<dbReference type="GO" id="GO:0005737">
    <property type="term" value="C:cytoplasm"/>
    <property type="evidence" value="ECO:0007669"/>
    <property type="project" value="TreeGrafter"/>
</dbReference>
<dbReference type="PANTHER" id="PTHR48083">
    <property type="entry name" value="MEDIUM-CHAIN SPECIFIC ACYL-COA DEHYDROGENASE, MITOCHONDRIAL-RELATED"/>
    <property type="match status" value="1"/>
</dbReference>
<dbReference type="AlphaFoldDB" id="A0A1I4XH03"/>
<organism evidence="4 5">
    <name type="scientific">Salegentibacter flavus</name>
    <dbReference type="NCBI Taxonomy" id="287099"/>
    <lineage>
        <taxon>Bacteria</taxon>
        <taxon>Pseudomonadati</taxon>
        <taxon>Bacteroidota</taxon>
        <taxon>Flavobacteriia</taxon>
        <taxon>Flavobacteriales</taxon>
        <taxon>Flavobacteriaceae</taxon>
        <taxon>Salegentibacter</taxon>
    </lineage>
</organism>
<accession>A0A1I4XH03</accession>
<dbReference type="InterPro" id="IPR036250">
    <property type="entry name" value="AcylCo_DH-like_C"/>
</dbReference>
<evidence type="ECO:0000313" key="5">
    <source>
        <dbReference type="Proteomes" id="UP000199153"/>
    </source>
</evidence>
<dbReference type="InterPro" id="IPR050741">
    <property type="entry name" value="Acyl-CoA_dehydrogenase"/>
</dbReference>
<dbReference type="GO" id="GO:0003995">
    <property type="term" value="F:acyl-CoA dehydrogenase activity"/>
    <property type="evidence" value="ECO:0007669"/>
    <property type="project" value="InterPro"/>
</dbReference>
<evidence type="ECO:0000256" key="1">
    <source>
        <dbReference type="ARBA" id="ARBA00022630"/>
    </source>
</evidence>